<evidence type="ECO:0000256" key="1">
    <source>
        <dbReference type="ARBA" id="ARBA00004651"/>
    </source>
</evidence>
<organism evidence="9 10">
    <name type="scientific">Vitreoscilla massiliensis</name>
    <dbReference type="NCBI Taxonomy" id="1689272"/>
    <lineage>
        <taxon>Bacteria</taxon>
        <taxon>Pseudomonadati</taxon>
        <taxon>Pseudomonadota</taxon>
        <taxon>Betaproteobacteria</taxon>
        <taxon>Neisseriales</taxon>
        <taxon>Neisseriaceae</taxon>
        <taxon>Vitreoscilla</taxon>
    </lineage>
</organism>
<evidence type="ECO:0000256" key="6">
    <source>
        <dbReference type="ARBA" id="ARBA00022989"/>
    </source>
</evidence>
<feature type="transmembrane region" description="Helical" evidence="8">
    <location>
        <begin position="230"/>
        <end position="249"/>
    </location>
</feature>
<dbReference type="InterPro" id="IPR002781">
    <property type="entry name" value="TM_pro_TauE-like"/>
</dbReference>
<gene>
    <name evidence="9" type="ORF">LVJ82_04045</name>
</gene>
<dbReference type="PANTHER" id="PTHR30269">
    <property type="entry name" value="TRANSMEMBRANE PROTEIN YFCA"/>
    <property type="match status" value="1"/>
</dbReference>
<keyword evidence="5 8" id="KW-0812">Transmembrane</keyword>
<feature type="transmembrane region" description="Helical" evidence="8">
    <location>
        <begin position="109"/>
        <end position="129"/>
    </location>
</feature>
<sequence length="252" mass="26933">MFDWLWPELISHATTVFLIFFSCLTSAITASLGAGGGVLLLATMAMVLPPAVIIPVHGIVQLGSNLNRALMTIKDLDGRMLAVFALGSALGAWLASLFLVQLPLQTTQFTIAALILFLCWGPAIPNVALGKFGSFIAATVTTFISMFAGATGPLVGAFVKQQQHGDRARTVANFSAAMTVQHLPKTIVFGATGFVFQQWLGLIVLMVFSGAIGTWLGLKLAHRLSNRHFGLIFNLLLTVLALRLVWQALQAA</sequence>
<protein>
    <recommendedName>
        <fullName evidence="8">Probable membrane transporter protein</fullName>
    </recommendedName>
</protein>
<evidence type="ECO:0000256" key="7">
    <source>
        <dbReference type="ARBA" id="ARBA00023136"/>
    </source>
</evidence>
<dbReference type="InterPro" id="IPR052017">
    <property type="entry name" value="TSUP"/>
</dbReference>
<evidence type="ECO:0000256" key="3">
    <source>
        <dbReference type="ARBA" id="ARBA00022448"/>
    </source>
</evidence>
<feature type="transmembrane region" description="Helical" evidence="8">
    <location>
        <begin position="39"/>
        <end position="60"/>
    </location>
</feature>
<evidence type="ECO:0000313" key="9">
    <source>
        <dbReference type="EMBL" id="UOO90169.1"/>
    </source>
</evidence>
<keyword evidence="4 8" id="KW-1003">Cell membrane</keyword>
<dbReference type="EMBL" id="CP091511">
    <property type="protein sequence ID" value="UOO90169.1"/>
    <property type="molecule type" value="Genomic_DNA"/>
</dbReference>
<proteinExistence type="inferred from homology"/>
<keyword evidence="10" id="KW-1185">Reference proteome</keyword>
<feature type="transmembrane region" description="Helical" evidence="8">
    <location>
        <begin position="12"/>
        <end position="32"/>
    </location>
</feature>
<feature type="transmembrane region" description="Helical" evidence="8">
    <location>
        <begin position="199"/>
        <end position="218"/>
    </location>
</feature>
<reference evidence="9 10" key="1">
    <citation type="journal article" date="2022" name="Res Sq">
        <title>Evolution of multicellular longitudinally dividing oral cavity symbionts (Neisseriaceae).</title>
        <authorList>
            <person name="Nyongesa S."/>
            <person name="Weber P."/>
            <person name="Bernet E."/>
            <person name="Pullido F."/>
            <person name="Nieckarz M."/>
            <person name="Delaby M."/>
            <person name="Nieves C."/>
            <person name="Viehboeck T."/>
            <person name="Krause N."/>
            <person name="Rivera-Millot A."/>
            <person name="Nakamura A."/>
            <person name="Vischer N."/>
            <person name="VanNieuwenhze M."/>
            <person name="Brun Y."/>
            <person name="Cava F."/>
            <person name="Bulgheresi S."/>
            <person name="Veyrier F."/>
        </authorList>
    </citation>
    <scope>NUCLEOTIDE SEQUENCE [LARGE SCALE GENOMIC DNA]</scope>
    <source>
        <strain evidence="9 10">SN4</strain>
    </source>
</reference>
<evidence type="ECO:0000256" key="5">
    <source>
        <dbReference type="ARBA" id="ARBA00022692"/>
    </source>
</evidence>
<evidence type="ECO:0000256" key="2">
    <source>
        <dbReference type="ARBA" id="ARBA00009142"/>
    </source>
</evidence>
<dbReference type="PANTHER" id="PTHR30269:SF37">
    <property type="entry name" value="MEMBRANE TRANSPORTER PROTEIN"/>
    <property type="match status" value="1"/>
</dbReference>
<accession>A0ABY4E4D6</accession>
<comment type="similarity">
    <text evidence="2 8">Belongs to the 4-toluene sulfonate uptake permease (TSUP) (TC 2.A.102) family.</text>
</comment>
<dbReference type="Pfam" id="PF01925">
    <property type="entry name" value="TauE"/>
    <property type="match status" value="1"/>
</dbReference>
<keyword evidence="6 8" id="KW-1133">Transmembrane helix</keyword>
<keyword evidence="3" id="KW-0813">Transport</keyword>
<evidence type="ECO:0000313" key="10">
    <source>
        <dbReference type="Proteomes" id="UP000832011"/>
    </source>
</evidence>
<dbReference type="RefSeq" id="WP_058355937.1">
    <property type="nucleotide sequence ID" value="NZ_CABKVG010000008.1"/>
</dbReference>
<feature type="transmembrane region" description="Helical" evidence="8">
    <location>
        <begin position="135"/>
        <end position="159"/>
    </location>
</feature>
<keyword evidence="7 8" id="KW-0472">Membrane</keyword>
<name>A0ABY4E4D6_9NEIS</name>
<evidence type="ECO:0000256" key="8">
    <source>
        <dbReference type="RuleBase" id="RU363041"/>
    </source>
</evidence>
<evidence type="ECO:0000256" key="4">
    <source>
        <dbReference type="ARBA" id="ARBA00022475"/>
    </source>
</evidence>
<comment type="subcellular location">
    <subcellularLocation>
        <location evidence="1 8">Cell membrane</location>
        <topology evidence="1 8">Multi-pass membrane protein</topology>
    </subcellularLocation>
</comment>
<dbReference type="Proteomes" id="UP000832011">
    <property type="component" value="Chromosome"/>
</dbReference>
<feature type="transmembrane region" description="Helical" evidence="8">
    <location>
        <begin position="80"/>
        <end position="102"/>
    </location>
</feature>